<feature type="domain" description="SseB protein N-terminal" evidence="1">
    <location>
        <begin position="20"/>
        <end position="128"/>
    </location>
</feature>
<dbReference type="EMBL" id="CP056041">
    <property type="protein sequence ID" value="QKZ19894.1"/>
    <property type="molecule type" value="Genomic_DNA"/>
</dbReference>
<sequence>MTEIPAEVIPAEVFESVARKALEDLSTAVDLRALEALAGCDVLIPAIGGIRYTGDRSELVRLVLPVIESACDAPAVMVFTSEERLLRAFPQVPCYRAVTLRDLASRWPSDEVVLVIDAGDEDELTLSAHRARWLLGRCLV</sequence>
<evidence type="ECO:0000259" key="1">
    <source>
        <dbReference type="Pfam" id="PF07179"/>
    </source>
</evidence>
<name>A0A7H8T925_STRCX</name>
<evidence type="ECO:0000313" key="2">
    <source>
        <dbReference type="EMBL" id="QKZ19894.1"/>
    </source>
</evidence>
<gene>
    <name evidence="2" type="ORF">HUT05_22535</name>
</gene>
<dbReference type="AlphaFoldDB" id="A0A7H8T925"/>
<dbReference type="Pfam" id="PF07179">
    <property type="entry name" value="SseB"/>
    <property type="match status" value="1"/>
</dbReference>
<dbReference type="RefSeq" id="WP_107904761.1">
    <property type="nucleotide sequence ID" value="NZ_BMUS01000012.1"/>
</dbReference>
<protein>
    <submittedName>
        <fullName evidence="2">SseB family protein</fullName>
    </submittedName>
</protein>
<dbReference type="InterPro" id="IPR009839">
    <property type="entry name" value="SseB_N"/>
</dbReference>
<keyword evidence="3" id="KW-1185">Reference proteome</keyword>
<organism evidence="2 3">
    <name type="scientific">Streptomyces chartreusis</name>
    <dbReference type="NCBI Taxonomy" id="1969"/>
    <lineage>
        <taxon>Bacteria</taxon>
        <taxon>Bacillati</taxon>
        <taxon>Actinomycetota</taxon>
        <taxon>Actinomycetes</taxon>
        <taxon>Kitasatosporales</taxon>
        <taxon>Streptomycetaceae</taxon>
        <taxon>Streptomyces</taxon>
    </lineage>
</organism>
<proteinExistence type="predicted"/>
<accession>A0A7H8T925</accession>
<dbReference type="GeneID" id="91332810"/>
<dbReference type="Proteomes" id="UP000509418">
    <property type="component" value="Chromosome"/>
</dbReference>
<reference evidence="2 3" key="1">
    <citation type="submission" date="2020-06" db="EMBL/GenBank/DDBJ databases">
        <title>Genome mining for natural products.</title>
        <authorList>
            <person name="Zhang B."/>
            <person name="Shi J."/>
            <person name="Ge H."/>
        </authorList>
    </citation>
    <scope>NUCLEOTIDE SEQUENCE [LARGE SCALE GENOMIC DNA]</scope>
    <source>
        <strain evidence="2 3">NA02069</strain>
    </source>
</reference>
<evidence type="ECO:0000313" key="3">
    <source>
        <dbReference type="Proteomes" id="UP000509418"/>
    </source>
</evidence>